<comment type="similarity">
    <text evidence="1">Belongs to the short-chain dehydrogenases/reductases (SDR) family.</text>
</comment>
<keyword evidence="2" id="KW-0560">Oxidoreductase</keyword>
<organism evidence="3 4">
    <name type="scientific">Phyllosticta capitalensis</name>
    <dbReference type="NCBI Taxonomy" id="121624"/>
    <lineage>
        <taxon>Eukaryota</taxon>
        <taxon>Fungi</taxon>
        <taxon>Dikarya</taxon>
        <taxon>Ascomycota</taxon>
        <taxon>Pezizomycotina</taxon>
        <taxon>Dothideomycetes</taxon>
        <taxon>Dothideomycetes incertae sedis</taxon>
        <taxon>Botryosphaeriales</taxon>
        <taxon>Phyllostictaceae</taxon>
        <taxon>Phyllosticta</taxon>
    </lineage>
</organism>
<evidence type="ECO:0000256" key="1">
    <source>
        <dbReference type="ARBA" id="ARBA00006484"/>
    </source>
</evidence>
<dbReference type="CDD" id="cd05233">
    <property type="entry name" value="SDR_c"/>
    <property type="match status" value="1"/>
</dbReference>
<dbReference type="InterPro" id="IPR002347">
    <property type="entry name" value="SDR_fam"/>
</dbReference>
<sequence>MAPILEGVAFITSAGSGLGQTIAFSMAKHGVKKFALADTDEAGLQTTAAGLEKEYGVTDVLTIGMEATEESIESAVHKAAARFGRIDFAVNETGFGGPMGGSPDTSLADFNGYLSSSVAGVWLCHRAQIRHMLKQEPRGRYGRGSIVNMSSIHGLVASPAFIAAGAYVAGRHALLGLTKTEGALYAPQGVRINAICSGYYDSPLIHSSAQMEAVVNKIISENVPVDRLADPEEVADAAVFLASPMSSYMFGQGLVVDGGYTAK</sequence>
<dbReference type="SUPFAM" id="SSF51735">
    <property type="entry name" value="NAD(P)-binding Rossmann-fold domains"/>
    <property type="match status" value="1"/>
</dbReference>
<comment type="caution">
    <text evidence="3">The sequence shown here is derived from an EMBL/GenBank/DDBJ whole genome shotgun (WGS) entry which is preliminary data.</text>
</comment>
<evidence type="ECO:0000313" key="4">
    <source>
        <dbReference type="Proteomes" id="UP001492380"/>
    </source>
</evidence>
<protein>
    <submittedName>
        <fullName evidence="3">Oxidoreductase</fullName>
    </submittedName>
</protein>
<accession>A0ABR1YNL7</accession>
<dbReference type="Gene3D" id="3.40.50.720">
    <property type="entry name" value="NAD(P)-binding Rossmann-like Domain"/>
    <property type="match status" value="1"/>
</dbReference>
<name>A0ABR1YNL7_9PEZI</name>
<dbReference type="PRINTS" id="PR00081">
    <property type="entry name" value="GDHRDH"/>
</dbReference>
<evidence type="ECO:0000313" key="3">
    <source>
        <dbReference type="EMBL" id="KAK8233909.1"/>
    </source>
</evidence>
<dbReference type="EMBL" id="JBBWRZ010000006">
    <property type="protein sequence ID" value="KAK8233909.1"/>
    <property type="molecule type" value="Genomic_DNA"/>
</dbReference>
<dbReference type="InterPro" id="IPR036291">
    <property type="entry name" value="NAD(P)-bd_dom_sf"/>
</dbReference>
<dbReference type="PANTHER" id="PTHR24321:SF12">
    <property type="entry name" value="SHORT-CHAIN DEHYDROGENASE_REDUCTASE FAMILY, PUTATIVE (AFU_ORTHOLOGUE AFUA_5G14340)-RELATED"/>
    <property type="match status" value="1"/>
</dbReference>
<keyword evidence="4" id="KW-1185">Reference proteome</keyword>
<evidence type="ECO:0000256" key="2">
    <source>
        <dbReference type="ARBA" id="ARBA00023002"/>
    </source>
</evidence>
<gene>
    <name evidence="3" type="ORF">HDK90DRAFT_283939</name>
</gene>
<reference evidence="3 4" key="1">
    <citation type="submission" date="2024-04" db="EMBL/GenBank/DDBJ databases">
        <title>Phyllosticta paracitricarpa is synonymous to the EU quarantine fungus P. citricarpa based on phylogenomic analyses.</title>
        <authorList>
            <consortium name="Lawrence Berkeley National Laboratory"/>
            <person name="Van Ingen-Buijs V.A."/>
            <person name="Van Westerhoven A.C."/>
            <person name="Haridas S."/>
            <person name="Skiadas P."/>
            <person name="Martin F."/>
            <person name="Groenewald J.Z."/>
            <person name="Crous P.W."/>
            <person name="Seidl M.F."/>
        </authorList>
    </citation>
    <scope>NUCLEOTIDE SEQUENCE [LARGE SCALE GENOMIC DNA]</scope>
    <source>
        <strain evidence="3 4">CBS 123374</strain>
    </source>
</reference>
<proteinExistence type="inferred from homology"/>
<dbReference type="Pfam" id="PF13561">
    <property type="entry name" value="adh_short_C2"/>
    <property type="match status" value="1"/>
</dbReference>
<dbReference type="PANTHER" id="PTHR24321">
    <property type="entry name" value="DEHYDROGENASES, SHORT CHAIN"/>
    <property type="match status" value="1"/>
</dbReference>
<dbReference type="Proteomes" id="UP001492380">
    <property type="component" value="Unassembled WGS sequence"/>
</dbReference>
<dbReference type="PRINTS" id="PR00080">
    <property type="entry name" value="SDRFAMILY"/>
</dbReference>